<feature type="domain" description="PA" evidence="13">
    <location>
        <begin position="348"/>
        <end position="422"/>
    </location>
</feature>
<reference evidence="15 16" key="1">
    <citation type="submission" date="2015-01" db="EMBL/GenBank/DDBJ databases">
        <title>Draft genome sequences of the supercritical CO2 tolerant bacteria Bacillus subterraneus MITOT1 and Bacillus cereus MIT0214.</title>
        <authorList>
            <person name="Peet K.C."/>
            <person name="Thompson J.R."/>
        </authorList>
    </citation>
    <scope>NUCLEOTIDE SEQUENCE [LARGE SCALE GENOMIC DNA]</scope>
    <source>
        <strain evidence="15 16">MITOT1</strain>
    </source>
</reference>
<evidence type="ECO:0000313" key="16">
    <source>
        <dbReference type="Proteomes" id="UP000032512"/>
    </source>
</evidence>
<dbReference type="InterPro" id="IPR010259">
    <property type="entry name" value="S8pro/Inhibitor_I9"/>
</dbReference>
<feature type="domain" description="Inhibitor I9" evidence="14">
    <location>
        <begin position="45"/>
        <end position="104"/>
    </location>
</feature>
<keyword evidence="16" id="KW-1185">Reference proteome</keyword>
<evidence type="ECO:0000259" key="12">
    <source>
        <dbReference type="Pfam" id="PF00082"/>
    </source>
</evidence>
<dbReference type="CDD" id="cd07474">
    <property type="entry name" value="Peptidases_S8_subtilisin_Vpr-like"/>
    <property type="match status" value="1"/>
</dbReference>
<dbReference type="Gene3D" id="3.50.30.30">
    <property type="match status" value="1"/>
</dbReference>
<dbReference type="InterPro" id="IPR050131">
    <property type="entry name" value="Peptidase_S8_subtilisin-like"/>
</dbReference>
<evidence type="ECO:0000259" key="13">
    <source>
        <dbReference type="Pfam" id="PF02225"/>
    </source>
</evidence>
<feature type="active site" description="Charge relay system" evidence="8 9">
    <location>
        <position position="485"/>
    </location>
</feature>
<dbReference type="RefSeq" id="WP_084221766.1">
    <property type="nucleotide sequence ID" value="NZ_JXIQ01000069.1"/>
</dbReference>
<dbReference type="InterPro" id="IPR015500">
    <property type="entry name" value="Peptidase_S8_subtilisin-rel"/>
</dbReference>
<dbReference type="InterPro" id="IPR036852">
    <property type="entry name" value="Peptidase_S8/S53_dom_sf"/>
</dbReference>
<dbReference type="AlphaFoldDB" id="A0A0D6ZBP2"/>
<dbReference type="PROSITE" id="PS51892">
    <property type="entry name" value="SUBTILASE"/>
    <property type="match status" value="1"/>
</dbReference>
<organism evidence="15 16">
    <name type="scientific">Mesobacillus subterraneus</name>
    <dbReference type="NCBI Taxonomy" id="285983"/>
    <lineage>
        <taxon>Bacteria</taxon>
        <taxon>Bacillati</taxon>
        <taxon>Bacillota</taxon>
        <taxon>Bacilli</taxon>
        <taxon>Bacillales</taxon>
        <taxon>Bacillaceae</taxon>
        <taxon>Mesobacillus</taxon>
    </lineage>
</organism>
<keyword evidence="6 9" id="KW-0378">Hydrolase</keyword>
<sequence>MPKRSYLLLFPVLLLLAAFQPQKLQHPPIPREDPHTEKIAIVLTEQPVEEQHVKKELEKFKNTKLRHVFTQAINGYSVQGPASELKQLEETEAVKFVSEVHTYKVENAGHLQPKRYQSSSSFIDNFELIGTEAVHGLLDEKGNHLTGKGITIGVIDTGIDYEHPDLRRSYAGGHDLVDGDNDPMETNGFGFKNTLHGTHVAGVIAANGRMRGMAPEAKIVAYRALGPGGSGTTEQVLAAIDEAINDQVDILNLSLGNDVNGPDLPISLAINKAVDSGIVAVTSSGNSGPNRWTVGSPGTASKAISVGASTPPMQIPYINSPGTMGKIRLELLQGSDNWRITQSEHLVFAGLGRKSDMTDVQGKLVLVERGTLTFTEKAKNALEAGAIGVMIYNNTNGTFFGNLEETMPIPVAAISKEAGLALKQQLKNKSMLIRIHLIEETDILADFSSRGPVTSTWEIKPDIVAPGVAINSTIPGGYLSLQGTSMAAPHIAGAAALIKQAHPDWTPAEIKAAIMNTAKDIKDHSEKSYRTFEQGAGRIQTEAAIETDSLVIPGSLQFGQFQLSDNLHRHSAKLTVKNTGSSRNSYAFSIPKMQKGIEWELPLSFSLKPGESKEVELAMKVTPELLDDKVKDGTLVLDDGTHPIRIPYLYVLEEPDYPRVMGFGFAPADTGNGYRYEVYLPGGADEFGIALFDPDHFRFLGFLDWGRELKKGMVTKELPLEKLPEDGVYLAKVFAKKAGRENMIETMLYIDKASFENRPRKR</sequence>
<evidence type="ECO:0000256" key="11">
    <source>
        <dbReference type="SAM" id="SignalP"/>
    </source>
</evidence>
<comment type="similarity">
    <text evidence="1 9 10">Belongs to the peptidase S8 family.</text>
</comment>
<evidence type="ECO:0000313" key="15">
    <source>
        <dbReference type="EMBL" id="KIY22471.1"/>
    </source>
</evidence>
<gene>
    <name evidence="15" type="ORF">UB32_08330</name>
</gene>
<dbReference type="SUPFAM" id="SSF52025">
    <property type="entry name" value="PA domain"/>
    <property type="match status" value="1"/>
</dbReference>
<feature type="active site" description="Charge relay system" evidence="8 9">
    <location>
        <position position="196"/>
    </location>
</feature>
<dbReference type="Gene3D" id="3.40.50.200">
    <property type="entry name" value="Peptidase S8/S53 domain"/>
    <property type="match status" value="1"/>
</dbReference>
<dbReference type="InterPro" id="IPR022398">
    <property type="entry name" value="Peptidase_S8_His-AS"/>
</dbReference>
<dbReference type="PANTHER" id="PTHR43806">
    <property type="entry name" value="PEPTIDASE S8"/>
    <property type="match status" value="1"/>
</dbReference>
<evidence type="ECO:0000256" key="2">
    <source>
        <dbReference type="ARBA" id="ARBA00022512"/>
    </source>
</evidence>
<evidence type="ECO:0000256" key="5">
    <source>
        <dbReference type="ARBA" id="ARBA00022729"/>
    </source>
</evidence>
<dbReference type="InterPro" id="IPR046450">
    <property type="entry name" value="PA_dom_sf"/>
</dbReference>
<dbReference type="CDD" id="cd02133">
    <property type="entry name" value="PA_C5a_like"/>
    <property type="match status" value="1"/>
</dbReference>
<dbReference type="InterPro" id="IPR023828">
    <property type="entry name" value="Peptidase_S8_Ser-AS"/>
</dbReference>
<feature type="domain" description="Peptidase S8/S53" evidence="12">
    <location>
        <begin position="147"/>
        <end position="536"/>
    </location>
</feature>
<keyword evidence="3" id="KW-0964">Secreted</keyword>
<evidence type="ECO:0000256" key="6">
    <source>
        <dbReference type="ARBA" id="ARBA00022801"/>
    </source>
</evidence>
<keyword evidence="5 11" id="KW-0732">Signal</keyword>
<feature type="chain" id="PRO_5039386534" evidence="11">
    <location>
        <begin position="24"/>
        <end position="762"/>
    </location>
</feature>
<comment type="caution">
    <text evidence="15">The sequence shown here is derived from an EMBL/GenBank/DDBJ whole genome shotgun (WGS) entry which is preliminary data.</text>
</comment>
<keyword evidence="7 9" id="KW-0720">Serine protease</keyword>
<dbReference type="PRINTS" id="PR00723">
    <property type="entry name" value="SUBTILISIN"/>
</dbReference>
<dbReference type="EMBL" id="JXIQ01000069">
    <property type="protein sequence ID" value="KIY22471.1"/>
    <property type="molecule type" value="Genomic_DNA"/>
</dbReference>
<evidence type="ECO:0000256" key="7">
    <source>
        <dbReference type="ARBA" id="ARBA00022825"/>
    </source>
</evidence>
<dbReference type="InterPro" id="IPR003137">
    <property type="entry name" value="PA_domain"/>
</dbReference>
<dbReference type="InterPro" id="IPR023827">
    <property type="entry name" value="Peptidase_S8_Asp-AS"/>
</dbReference>
<dbReference type="Proteomes" id="UP000032512">
    <property type="component" value="Unassembled WGS sequence"/>
</dbReference>
<dbReference type="InterPro" id="IPR034213">
    <property type="entry name" value="S8_Vpr-like"/>
</dbReference>
<dbReference type="PANTHER" id="PTHR43806:SF65">
    <property type="entry name" value="SERINE PROTEASE APRX"/>
    <property type="match status" value="1"/>
</dbReference>
<dbReference type="GO" id="GO:0006508">
    <property type="term" value="P:proteolysis"/>
    <property type="evidence" value="ECO:0007669"/>
    <property type="project" value="UniProtKB-KW"/>
</dbReference>
<feature type="signal peptide" evidence="11">
    <location>
        <begin position="1"/>
        <end position="23"/>
    </location>
</feature>
<evidence type="ECO:0000256" key="3">
    <source>
        <dbReference type="ARBA" id="ARBA00022525"/>
    </source>
</evidence>
<accession>A0A0D6ZBP2</accession>
<dbReference type="InterPro" id="IPR000209">
    <property type="entry name" value="Peptidase_S8/S53_dom"/>
</dbReference>
<dbReference type="PATRIC" id="fig|285983.3.peg.179"/>
<evidence type="ECO:0000256" key="1">
    <source>
        <dbReference type="ARBA" id="ARBA00011073"/>
    </source>
</evidence>
<dbReference type="Pfam" id="PF00082">
    <property type="entry name" value="Peptidase_S8"/>
    <property type="match status" value="1"/>
</dbReference>
<protein>
    <submittedName>
        <fullName evidence="15">Peptidase S8</fullName>
    </submittedName>
</protein>
<proteinExistence type="inferred from homology"/>
<evidence type="ECO:0000256" key="9">
    <source>
        <dbReference type="PROSITE-ProRule" id="PRU01240"/>
    </source>
</evidence>
<dbReference type="Pfam" id="PF05922">
    <property type="entry name" value="Inhibitor_I9"/>
    <property type="match status" value="1"/>
</dbReference>
<feature type="active site" description="Charge relay system" evidence="8 9">
    <location>
        <position position="156"/>
    </location>
</feature>
<dbReference type="GO" id="GO:0004252">
    <property type="term" value="F:serine-type endopeptidase activity"/>
    <property type="evidence" value="ECO:0007669"/>
    <property type="project" value="UniProtKB-UniRule"/>
</dbReference>
<dbReference type="PROSITE" id="PS00136">
    <property type="entry name" value="SUBTILASE_ASP"/>
    <property type="match status" value="1"/>
</dbReference>
<dbReference type="PROSITE" id="PS00138">
    <property type="entry name" value="SUBTILASE_SER"/>
    <property type="match status" value="1"/>
</dbReference>
<evidence type="ECO:0000256" key="4">
    <source>
        <dbReference type="ARBA" id="ARBA00022670"/>
    </source>
</evidence>
<evidence type="ECO:0000256" key="8">
    <source>
        <dbReference type="PIRSR" id="PIRSR615500-1"/>
    </source>
</evidence>
<dbReference type="SUPFAM" id="SSF52743">
    <property type="entry name" value="Subtilisin-like"/>
    <property type="match status" value="1"/>
</dbReference>
<dbReference type="Pfam" id="PF02225">
    <property type="entry name" value="PA"/>
    <property type="match status" value="1"/>
</dbReference>
<name>A0A0D6ZBP2_9BACI</name>
<dbReference type="PROSITE" id="PS00137">
    <property type="entry name" value="SUBTILASE_HIS"/>
    <property type="match status" value="1"/>
</dbReference>
<evidence type="ECO:0000259" key="14">
    <source>
        <dbReference type="Pfam" id="PF05922"/>
    </source>
</evidence>
<evidence type="ECO:0000256" key="10">
    <source>
        <dbReference type="RuleBase" id="RU003355"/>
    </source>
</evidence>
<keyword evidence="4 9" id="KW-0645">Protease</keyword>
<keyword evidence="2" id="KW-0134">Cell wall</keyword>